<dbReference type="PANTHER" id="PTHR10746">
    <property type="entry name" value="50S RIBOSOMAL PROTEIN L4"/>
    <property type="match status" value="1"/>
</dbReference>
<dbReference type="HAMAP" id="MF_01328_B">
    <property type="entry name" value="Ribosomal_uL4_B"/>
    <property type="match status" value="1"/>
</dbReference>
<comment type="similarity">
    <text evidence="1 5">Belongs to the universal ribosomal protein uL4 family.</text>
</comment>
<protein>
    <recommendedName>
        <fullName evidence="4 5">Large ribosomal subunit protein uL4</fullName>
    </recommendedName>
</protein>
<keyword evidence="5" id="KW-0694">RNA-binding</keyword>
<sequence>MNIKLYNQKREEIGQMRLPKEIFEVPINHDLVHQVAVSQISNKRQKTAKTKDRSEVRGGGRKPWRQKGTGRARHGSTRSPLWKGGGVTFGPLSEKVFKKAIPKKMRRKALFMVLSAKAKGNFLFVLNNLNIEKPKTKTMADILDKFFEKKSGLVVLPSMEKNIILASRNIPKAETIQARDLNVLDLLNHKYLLMPREAIKVIENTFLK</sequence>
<comment type="function">
    <text evidence="5">One of the primary rRNA binding proteins, this protein initially binds near the 5'-end of the 23S rRNA. It is important during the early stages of 50S assembly. It makes multiple contacts with different domains of the 23S rRNA in the assembled 50S subunit and ribosome.</text>
</comment>
<gene>
    <name evidence="5" type="primary">rplD</name>
    <name evidence="7" type="ORF">A2626_03310</name>
</gene>
<accession>A0A1G2E0Z5</accession>
<evidence type="ECO:0000256" key="5">
    <source>
        <dbReference type="HAMAP-Rule" id="MF_01328"/>
    </source>
</evidence>
<dbReference type="SUPFAM" id="SSF52166">
    <property type="entry name" value="Ribosomal protein L4"/>
    <property type="match status" value="1"/>
</dbReference>
<evidence type="ECO:0000256" key="4">
    <source>
        <dbReference type="ARBA" id="ARBA00035244"/>
    </source>
</evidence>
<dbReference type="GO" id="GO:1990904">
    <property type="term" value="C:ribonucleoprotein complex"/>
    <property type="evidence" value="ECO:0007669"/>
    <property type="project" value="UniProtKB-KW"/>
</dbReference>
<dbReference type="NCBIfam" id="TIGR03953">
    <property type="entry name" value="rplD_bact"/>
    <property type="match status" value="1"/>
</dbReference>
<proteinExistence type="inferred from homology"/>
<dbReference type="GO" id="GO:0003735">
    <property type="term" value="F:structural constituent of ribosome"/>
    <property type="evidence" value="ECO:0007669"/>
    <property type="project" value="InterPro"/>
</dbReference>
<dbReference type="Pfam" id="PF00573">
    <property type="entry name" value="Ribosomal_L4"/>
    <property type="match status" value="1"/>
</dbReference>
<keyword evidence="2 5" id="KW-0689">Ribosomal protein</keyword>
<comment type="subunit">
    <text evidence="5">Part of the 50S ribosomal subunit.</text>
</comment>
<feature type="region of interest" description="Disordered" evidence="6">
    <location>
        <begin position="39"/>
        <end position="83"/>
    </location>
</feature>
<evidence type="ECO:0000256" key="1">
    <source>
        <dbReference type="ARBA" id="ARBA00010528"/>
    </source>
</evidence>
<dbReference type="PANTHER" id="PTHR10746:SF6">
    <property type="entry name" value="LARGE RIBOSOMAL SUBUNIT PROTEIN UL4M"/>
    <property type="match status" value="1"/>
</dbReference>
<feature type="compositionally biased region" description="Basic residues" evidence="6">
    <location>
        <begin position="59"/>
        <end position="76"/>
    </location>
</feature>
<name>A0A1G2E0Z5_9BACT</name>
<evidence type="ECO:0000256" key="6">
    <source>
        <dbReference type="SAM" id="MobiDB-lite"/>
    </source>
</evidence>
<dbReference type="Proteomes" id="UP000177360">
    <property type="component" value="Unassembled WGS sequence"/>
</dbReference>
<dbReference type="GO" id="GO:0019843">
    <property type="term" value="F:rRNA binding"/>
    <property type="evidence" value="ECO:0007669"/>
    <property type="project" value="UniProtKB-UniRule"/>
</dbReference>
<feature type="compositionally biased region" description="Basic and acidic residues" evidence="6">
    <location>
        <begin position="49"/>
        <end position="58"/>
    </location>
</feature>
<dbReference type="AlphaFoldDB" id="A0A1G2E0Z5"/>
<evidence type="ECO:0000313" key="7">
    <source>
        <dbReference type="EMBL" id="OGZ19493.1"/>
    </source>
</evidence>
<evidence type="ECO:0000313" key="8">
    <source>
        <dbReference type="Proteomes" id="UP000177360"/>
    </source>
</evidence>
<dbReference type="InterPro" id="IPR002136">
    <property type="entry name" value="Ribosomal_uL4"/>
</dbReference>
<evidence type="ECO:0000256" key="3">
    <source>
        <dbReference type="ARBA" id="ARBA00023274"/>
    </source>
</evidence>
<dbReference type="GO" id="GO:0006412">
    <property type="term" value="P:translation"/>
    <property type="evidence" value="ECO:0007669"/>
    <property type="project" value="UniProtKB-UniRule"/>
</dbReference>
<comment type="caution">
    <text evidence="7">The sequence shown here is derived from an EMBL/GenBank/DDBJ whole genome shotgun (WGS) entry which is preliminary data.</text>
</comment>
<keyword evidence="3 5" id="KW-0687">Ribonucleoprotein</keyword>
<organism evidence="7 8">
    <name type="scientific">Candidatus Nealsonbacteria bacterium RIFCSPHIGHO2_01_FULL_38_55</name>
    <dbReference type="NCBI Taxonomy" id="1801664"/>
    <lineage>
        <taxon>Bacteria</taxon>
        <taxon>Candidatus Nealsoniibacteriota</taxon>
    </lineage>
</organism>
<dbReference type="Gene3D" id="3.40.1370.10">
    <property type="match status" value="1"/>
</dbReference>
<dbReference type="InterPro" id="IPR013005">
    <property type="entry name" value="Ribosomal_uL4-like"/>
</dbReference>
<evidence type="ECO:0000256" key="2">
    <source>
        <dbReference type="ARBA" id="ARBA00022980"/>
    </source>
</evidence>
<dbReference type="EMBL" id="MHLZ01000030">
    <property type="protein sequence ID" value="OGZ19493.1"/>
    <property type="molecule type" value="Genomic_DNA"/>
</dbReference>
<keyword evidence="5" id="KW-0699">rRNA-binding</keyword>
<dbReference type="InterPro" id="IPR023574">
    <property type="entry name" value="Ribosomal_uL4_dom_sf"/>
</dbReference>
<comment type="function">
    <text evidence="5">Forms part of the polypeptide exit tunnel.</text>
</comment>
<dbReference type="GO" id="GO:0005840">
    <property type="term" value="C:ribosome"/>
    <property type="evidence" value="ECO:0007669"/>
    <property type="project" value="UniProtKB-KW"/>
</dbReference>
<reference evidence="7 8" key="1">
    <citation type="journal article" date="2016" name="Nat. Commun.">
        <title>Thousands of microbial genomes shed light on interconnected biogeochemical processes in an aquifer system.</title>
        <authorList>
            <person name="Anantharaman K."/>
            <person name="Brown C.T."/>
            <person name="Hug L.A."/>
            <person name="Sharon I."/>
            <person name="Castelle C.J."/>
            <person name="Probst A.J."/>
            <person name="Thomas B.C."/>
            <person name="Singh A."/>
            <person name="Wilkins M.J."/>
            <person name="Karaoz U."/>
            <person name="Brodie E.L."/>
            <person name="Williams K.H."/>
            <person name="Hubbard S.S."/>
            <person name="Banfield J.F."/>
        </authorList>
    </citation>
    <scope>NUCLEOTIDE SEQUENCE [LARGE SCALE GENOMIC DNA]</scope>
</reference>